<dbReference type="GO" id="GO:0008973">
    <property type="term" value="F:phosphopentomutase activity"/>
    <property type="evidence" value="ECO:0007669"/>
    <property type="project" value="TreeGrafter"/>
</dbReference>
<keyword evidence="6" id="KW-0413">Isomerase</keyword>
<dbReference type="GO" id="GO:0006166">
    <property type="term" value="P:purine ribonucleoside salvage"/>
    <property type="evidence" value="ECO:0007669"/>
    <property type="project" value="TreeGrafter"/>
</dbReference>
<dbReference type="AlphaFoldDB" id="A0AAN9VUU6"/>
<dbReference type="Pfam" id="PF02880">
    <property type="entry name" value="PGM_PMM_III"/>
    <property type="match status" value="1"/>
</dbReference>
<dbReference type="GO" id="GO:0005975">
    <property type="term" value="P:carbohydrate metabolic process"/>
    <property type="evidence" value="ECO:0007669"/>
    <property type="project" value="InterPro"/>
</dbReference>
<evidence type="ECO:0000256" key="6">
    <source>
        <dbReference type="ARBA" id="ARBA00023235"/>
    </source>
</evidence>
<keyword evidence="3" id="KW-0597">Phosphoprotein</keyword>
<dbReference type="InterPro" id="IPR036900">
    <property type="entry name" value="A-D-PHexomutase_C_sf"/>
</dbReference>
<evidence type="ECO:0000256" key="2">
    <source>
        <dbReference type="ARBA" id="ARBA00010231"/>
    </source>
</evidence>
<keyword evidence="11" id="KW-1185">Reference proteome</keyword>
<comment type="caution">
    <text evidence="10">The sequence shown here is derived from an EMBL/GenBank/DDBJ whole genome shotgun (WGS) entry which is preliminary data.</text>
</comment>
<dbReference type="SUPFAM" id="SSF55957">
    <property type="entry name" value="Phosphoglucomutase, C-terminal domain"/>
    <property type="match status" value="1"/>
</dbReference>
<evidence type="ECO:0000256" key="4">
    <source>
        <dbReference type="ARBA" id="ARBA00022723"/>
    </source>
</evidence>
<dbReference type="PANTHER" id="PTHR45745">
    <property type="entry name" value="PHOSPHOMANNOMUTASE 45A"/>
    <property type="match status" value="1"/>
</dbReference>
<sequence>MAFKELHCNKCKHARKGHPLNEKIQEWLKWDKNEETRGEIQELKDCDDKMELHRLLFSRVRFGTAGIRVKMGPGYSQINDLVIIQTTQGLCKYLELVFPEARRKAGVVIGYDNRHNSKKFAELTATIFVNQSMPVYMFSKVCPAPFISFTIRQLQCVAGVMITASHNPREYNGYKMFWDTGAPARRSDEKKVERVILNNLAPWEKSWDTSVLNGSPLFRDPQQEMETRYCNTIIKPMFPDINKNSNITFTFTPLHGVGYEYMLKAFESAQLKPFVVVEEQRDPDPDFSTVKYPNPEEGEEVLDLAYQTADDCNSTIVLATDPDADKLGVSEKMENGEWKEFTGNEVGTLLGWWMLFRHKQNNPNIPLQDVYMISSAVSSHILKSMAKFEGFNFRDTLIGFKWLANTAIDLVKEGKTVIFAFEESYGYMCGTDIPNKDAITAGIHIAELATYLEKDNMTLRNKLDDIYLQYGHHIYIGSYFICYEPDTMKRIFNKLSSWKGQPDSYPDSILGGKYNITAVRDLKAGYDSSEPDLKPKLPVTSSFMITFTFDNGLVATLRTSGTEPKIKYYVELCSQPEEKNWEQLRSVKREMLDAIITEFLEPNKNGLLSRAK</sequence>
<accession>A0AAN9VUU6</accession>
<dbReference type="Pfam" id="PF02878">
    <property type="entry name" value="PGM_PMM_I"/>
    <property type="match status" value="1"/>
</dbReference>
<dbReference type="CDD" id="cd05799">
    <property type="entry name" value="PGM2"/>
    <property type="match status" value="1"/>
</dbReference>
<feature type="domain" description="Alpha-D-phosphohexomutase alpha/beta/alpha" evidence="8">
    <location>
        <begin position="229"/>
        <end position="331"/>
    </location>
</feature>
<reference evidence="10 11" key="1">
    <citation type="submission" date="2024-03" db="EMBL/GenBank/DDBJ databases">
        <title>The genome assembly and annotation of the cricket Gryllus longicercus Weissman &amp; Gray.</title>
        <authorList>
            <person name="Szrajer S."/>
            <person name="Gray D."/>
            <person name="Ylla G."/>
        </authorList>
    </citation>
    <scope>NUCLEOTIDE SEQUENCE [LARGE SCALE GENOMIC DNA]</scope>
    <source>
        <strain evidence="10">DAG 2021-001</strain>
        <tissue evidence="10">Whole body minus gut</tissue>
    </source>
</reference>
<dbReference type="GO" id="GO:0005634">
    <property type="term" value="C:nucleus"/>
    <property type="evidence" value="ECO:0007669"/>
    <property type="project" value="TreeGrafter"/>
</dbReference>
<feature type="domain" description="Alpha-D-phosphohexomutase alpha/beta/alpha" evidence="9">
    <location>
        <begin position="343"/>
        <end position="462"/>
    </location>
</feature>
<comment type="cofactor">
    <cofactor evidence="1">
        <name>Mg(2+)</name>
        <dbReference type="ChEBI" id="CHEBI:18420"/>
    </cofactor>
</comment>
<evidence type="ECO:0000256" key="5">
    <source>
        <dbReference type="ARBA" id="ARBA00022842"/>
    </source>
</evidence>
<evidence type="ECO:0008006" key="12">
    <source>
        <dbReference type="Google" id="ProtNLM"/>
    </source>
</evidence>
<dbReference type="EMBL" id="JAZDUA010000092">
    <property type="protein sequence ID" value="KAK7868520.1"/>
    <property type="molecule type" value="Genomic_DNA"/>
</dbReference>
<evidence type="ECO:0000256" key="1">
    <source>
        <dbReference type="ARBA" id="ARBA00001946"/>
    </source>
</evidence>
<evidence type="ECO:0000259" key="9">
    <source>
        <dbReference type="Pfam" id="PF02880"/>
    </source>
</evidence>
<comment type="similarity">
    <text evidence="2">Belongs to the phosphohexose mutase family.</text>
</comment>
<dbReference type="InterPro" id="IPR005845">
    <property type="entry name" value="A-D-PHexomutase_a/b/a-II"/>
</dbReference>
<dbReference type="PANTHER" id="PTHR45745:SF1">
    <property type="entry name" value="PHOSPHOGLUCOMUTASE 2B-RELATED"/>
    <property type="match status" value="1"/>
</dbReference>
<dbReference type="Gene3D" id="3.40.120.10">
    <property type="entry name" value="Alpha-D-Glucose-1,6-Bisphosphate, subunit A, domain 3"/>
    <property type="match status" value="3"/>
</dbReference>
<keyword evidence="4" id="KW-0479">Metal-binding</keyword>
<organism evidence="10 11">
    <name type="scientific">Gryllus longicercus</name>
    <dbReference type="NCBI Taxonomy" id="2509291"/>
    <lineage>
        <taxon>Eukaryota</taxon>
        <taxon>Metazoa</taxon>
        <taxon>Ecdysozoa</taxon>
        <taxon>Arthropoda</taxon>
        <taxon>Hexapoda</taxon>
        <taxon>Insecta</taxon>
        <taxon>Pterygota</taxon>
        <taxon>Neoptera</taxon>
        <taxon>Polyneoptera</taxon>
        <taxon>Orthoptera</taxon>
        <taxon>Ensifera</taxon>
        <taxon>Gryllidea</taxon>
        <taxon>Grylloidea</taxon>
        <taxon>Gryllidae</taxon>
        <taxon>Gryllinae</taxon>
        <taxon>Gryllus</taxon>
    </lineage>
</organism>
<proteinExistence type="inferred from homology"/>
<evidence type="ECO:0000313" key="11">
    <source>
        <dbReference type="Proteomes" id="UP001378592"/>
    </source>
</evidence>
<keyword evidence="5" id="KW-0460">Magnesium</keyword>
<evidence type="ECO:0000259" key="8">
    <source>
        <dbReference type="Pfam" id="PF02879"/>
    </source>
</evidence>
<dbReference type="Proteomes" id="UP001378592">
    <property type="component" value="Unassembled WGS sequence"/>
</dbReference>
<dbReference type="InterPro" id="IPR005844">
    <property type="entry name" value="A-D-PHexomutase_a/b/a-I"/>
</dbReference>
<gene>
    <name evidence="10" type="ORF">R5R35_004804</name>
</gene>
<dbReference type="GO" id="GO:0000287">
    <property type="term" value="F:magnesium ion binding"/>
    <property type="evidence" value="ECO:0007669"/>
    <property type="project" value="InterPro"/>
</dbReference>
<feature type="domain" description="Alpha-D-phosphohexomutase alpha/beta/alpha" evidence="7">
    <location>
        <begin position="61"/>
        <end position="198"/>
    </location>
</feature>
<evidence type="ECO:0000259" key="7">
    <source>
        <dbReference type="Pfam" id="PF02878"/>
    </source>
</evidence>
<dbReference type="InterPro" id="IPR016055">
    <property type="entry name" value="A-D-PHexomutase_a/b/a-I/II/III"/>
</dbReference>
<dbReference type="PROSITE" id="PS00710">
    <property type="entry name" value="PGM_PMM"/>
    <property type="match status" value="1"/>
</dbReference>
<evidence type="ECO:0000256" key="3">
    <source>
        <dbReference type="ARBA" id="ARBA00022553"/>
    </source>
</evidence>
<dbReference type="SUPFAM" id="SSF53738">
    <property type="entry name" value="Phosphoglucomutase, first 3 domains"/>
    <property type="match status" value="3"/>
</dbReference>
<dbReference type="Pfam" id="PF02879">
    <property type="entry name" value="PGM_PMM_II"/>
    <property type="match status" value="1"/>
</dbReference>
<dbReference type="InterPro" id="IPR005846">
    <property type="entry name" value="A-D-PHexomutase_a/b/a-III"/>
</dbReference>
<name>A0AAN9VUU6_9ORTH</name>
<protein>
    <recommendedName>
        <fullName evidence="12">Phosphoglucomutase-2</fullName>
    </recommendedName>
</protein>
<evidence type="ECO:0000313" key="10">
    <source>
        <dbReference type="EMBL" id="KAK7868520.1"/>
    </source>
</evidence>
<dbReference type="InterPro" id="IPR016066">
    <property type="entry name" value="A-D-PHexomutase_CS"/>
</dbReference>